<gene>
    <name evidence="1" type="ORF">S03H2_19517</name>
</gene>
<reference evidence="1" key="1">
    <citation type="journal article" date="2014" name="Front. Microbiol.">
        <title>High frequency of phylogenetically diverse reductive dehalogenase-homologous genes in deep subseafloor sedimentary metagenomes.</title>
        <authorList>
            <person name="Kawai M."/>
            <person name="Futagami T."/>
            <person name="Toyoda A."/>
            <person name="Takaki Y."/>
            <person name="Nishi S."/>
            <person name="Hori S."/>
            <person name="Arai W."/>
            <person name="Tsubouchi T."/>
            <person name="Morono Y."/>
            <person name="Uchiyama I."/>
            <person name="Ito T."/>
            <person name="Fujiyama A."/>
            <person name="Inagaki F."/>
            <person name="Takami H."/>
        </authorList>
    </citation>
    <scope>NUCLEOTIDE SEQUENCE</scope>
    <source>
        <strain evidence="1">Expedition CK06-06</strain>
    </source>
</reference>
<protein>
    <submittedName>
        <fullName evidence="1">Uncharacterized protein</fullName>
    </submittedName>
</protein>
<feature type="non-terminal residue" evidence="1">
    <location>
        <position position="308"/>
    </location>
</feature>
<dbReference type="AlphaFoldDB" id="X1FLH1"/>
<dbReference type="EMBL" id="BARU01010197">
    <property type="protein sequence ID" value="GAH45817.1"/>
    <property type="molecule type" value="Genomic_DNA"/>
</dbReference>
<comment type="caution">
    <text evidence="1">The sequence shown here is derived from an EMBL/GenBank/DDBJ whole genome shotgun (WGS) entry which is preliminary data.</text>
</comment>
<evidence type="ECO:0000313" key="1">
    <source>
        <dbReference type="EMBL" id="GAH45817.1"/>
    </source>
</evidence>
<organism evidence="1">
    <name type="scientific">marine sediment metagenome</name>
    <dbReference type="NCBI Taxonomy" id="412755"/>
    <lineage>
        <taxon>unclassified sequences</taxon>
        <taxon>metagenomes</taxon>
        <taxon>ecological metagenomes</taxon>
    </lineage>
</organism>
<name>X1FLH1_9ZZZZ</name>
<proteinExistence type="predicted"/>
<accession>X1FLH1</accession>
<sequence>SQLACEIPTKFCPIPPKMLKKCLLDREHKIIIIEWDKENKKIQTEEPILLTNSWQQYYISLEFEEKGRSFDFDITFNDKLNVEIRCEDIKKQAGIIYYDLWIKSPQSFKGEQIIEISFTEKDICGYIFDLSLSFKHYNIQLLENQYIDEINSTITKYKEKDYKSFHFRQFLEQFVDPELRFSFLKNVLLRVKDYYYTFNDMIKAIVSQIKTLPFKSDDEIIFVVLNELYTKSPIFWSYFTKHYLDFTSKKIELKKSNKIPEYLSKYSKENRVFLIFIDDIIGTGNQFVKFYKNDFHNQYLKENIQTNK</sequence>
<feature type="non-terminal residue" evidence="1">
    <location>
        <position position="1"/>
    </location>
</feature>